<feature type="binding site" evidence="8">
    <location>
        <position position="349"/>
    </location>
    <ligand>
        <name>Mn(2+)</name>
        <dbReference type="ChEBI" id="CHEBI:29035"/>
        <label>1</label>
    </ligand>
</feature>
<evidence type="ECO:0000259" key="9">
    <source>
        <dbReference type="PROSITE" id="PS00631"/>
    </source>
</evidence>
<dbReference type="NCBIfam" id="NF002074">
    <property type="entry name" value="PRK00913.1-4"/>
    <property type="match status" value="1"/>
</dbReference>
<dbReference type="Gene3D" id="3.40.220.10">
    <property type="entry name" value="Leucine Aminopeptidase, subunit E, domain 1"/>
    <property type="match status" value="1"/>
</dbReference>
<keyword evidence="11" id="KW-1185">Reference proteome</keyword>
<keyword evidence="6 8" id="KW-0378">Hydrolase</keyword>
<dbReference type="InterPro" id="IPR011356">
    <property type="entry name" value="Leucine_aapep/pepB"/>
</dbReference>
<dbReference type="OrthoDB" id="9809354at2"/>
<comment type="cofactor">
    <cofactor evidence="8">
        <name>Mn(2+)</name>
        <dbReference type="ChEBI" id="CHEBI:29035"/>
    </cofactor>
    <text evidence="8">Binds 2 manganese ions per subunit.</text>
</comment>
<comment type="catalytic activity">
    <reaction evidence="1 8">
        <text>Release of an N-terminal amino acid, Xaa-|-Yaa-, in which Xaa is preferably Leu, but may be other amino acids including Pro although not Arg or Lys, and Yaa may be Pro. Amino acid amides and methyl esters are also readily hydrolyzed, but rates on arylamides are exceedingly low.</text>
        <dbReference type="EC" id="3.4.11.1"/>
    </reaction>
</comment>
<feature type="binding site" evidence="8">
    <location>
        <position position="351"/>
    </location>
    <ligand>
        <name>Mn(2+)</name>
        <dbReference type="ChEBI" id="CHEBI:29035"/>
        <label>2</label>
    </ligand>
</feature>
<dbReference type="PANTHER" id="PTHR11963">
    <property type="entry name" value="LEUCINE AMINOPEPTIDASE-RELATED"/>
    <property type="match status" value="1"/>
</dbReference>
<dbReference type="NCBIfam" id="NF002083">
    <property type="entry name" value="PRK00913.3-5"/>
    <property type="match status" value="1"/>
</dbReference>
<reference evidence="10 11" key="1">
    <citation type="submission" date="2016-07" db="EMBL/GenBank/DDBJ databases">
        <authorList>
            <person name="Lefevre C.T."/>
        </authorList>
    </citation>
    <scope>NUCLEOTIDE SEQUENCE [LARGE SCALE GENOMIC DNA]</scope>
    <source>
        <strain evidence="10">PR1</strain>
    </source>
</reference>
<keyword evidence="5 8" id="KW-0645">Protease</keyword>
<keyword evidence="8" id="KW-0963">Cytoplasm</keyword>
<comment type="similarity">
    <text evidence="3 8">Belongs to the peptidase M17 family.</text>
</comment>
<dbReference type="NCBIfam" id="NF002075">
    <property type="entry name" value="PRK00913.2-2"/>
    <property type="match status" value="1"/>
</dbReference>
<dbReference type="EC" id="3.4.11.10" evidence="8"/>
<evidence type="ECO:0000256" key="2">
    <source>
        <dbReference type="ARBA" id="ARBA00000967"/>
    </source>
</evidence>
<dbReference type="AlphaFoldDB" id="A0A1C3RK02"/>
<comment type="function">
    <text evidence="8">Presumably involved in the processing and regular turnover of intracellular proteins. Catalyzes the removal of unsubstituted N-terminal amino acids from various peptides.</text>
</comment>
<keyword evidence="4 8" id="KW-0031">Aminopeptidase</keyword>
<dbReference type="GO" id="GO:0030145">
    <property type="term" value="F:manganese ion binding"/>
    <property type="evidence" value="ECO:0007669"/>
    <property type="project" value="UniProtKB-UniRule"/>
</dbReference>
<feature type="domain" description="Cytosol aminopeptidase" evidence="9">
    <location>
        <begin position="347"/>
        <end position="354"/>
    </location>
</feature>
<dbReference type="SUPFAM" id="SSF52949">
    <property type="entry name" value="Macro domain-like"/>
    <property type="match status" value="1"/>
</dbReference>
<evidence type="ECO:0000256" key="3">
    <source>
        <dbReference type="ARBA" id="ARBA00009528"/>
    </source>
</evidence>
<protein>
    <recommendedName>
        <fullName evidence="8">Probable cytosol aminopeptidase</fullName>
        <ecNumber evidence="8">3.4.11.1</ecNumber>
    </recommendedName>
    <alternativeName>
        <fullName evidence="8">Leucine aminopeptidase</fullName>
        <shortName evidence="8">LAP</shortName>
        <ecNumber evidence="8">3.4.11.10</ecNumber>
    </alternativeName>
    <alternativeName>
        <fullName evidence="8">Leucyl aminopeptidase</fullName>
    </alternativeName>
</protein>
<dbReference type="GO" id="GO:0006508">
    <property type="term" value="P:proteolysis"/>
    <property type="evidence" value="ECO:0007669"/>
    <property type="project" value="UniProtKB-KW"/>
</dbReference>
<comment type="subcellular location">
    <subcellularLocation>
        <location evidence="8">Cytoplasm</location>
    </subcellularLocation>
</comment>
<evidence type="ECO:0000256" key="7">
    <source>
        <dbReference type="ARBA" id="ARBA00023211"/>
    </source>
</evidence>
<dbReference type="EMBL" id="FLYE01000045">
    <property type="protein sequence ID" value="SCA57614.1"/>
    <property type="molecule type" value="Genomic_DNA"/>
</dbReference>
<evidence type="ECO:0000256" key="6">
    <source>
        <dbReference type="ARBA" id="ARBA00022801"/>
    </source>
</evidence>
<evidence type="ECO:0000313" key="10">
    <source>
        <dbReference type="EMBL" id="SCA57614.1"/>
    </source>
</evidence>
<dbReference type="PROSITE" id="PS00631">
    <property type="entry name" value="CYTOSOL_AP"/>
    <property type="match status" value="1"/>
</dbReference>
<dbReference type="PRINTS" id="PR00481">
    <property type="entry name" value="LAMNOPPTDASE"/>
</dbReference>
<dbReference type="Pfam" id="PF00883">
    <property type="entry name" value="Peptidase_M17"/>
    <property type="match status" value="1"/>
</dbReference>
<comment type="catalytic activity">
    <reaction evidence="2 8">
        <text>Release of an N-terminal amino acid, preferentially leucine, but not glutamic or aspartic acids.</text>
        <dbReference type="EC" id="3.4.11.10"/>
    </reaction>
</comment>
<dbReference type="CDD" id="cd00433">
    <property type="entry name" value="Peptidase_M17"/>
    <property type="match status" value="1"/>
</dbReference>
<dbReference type="HAMAP" id="MF_00181">
    <property type="entry name" value="Cytosol_peptidase_M17"/>
    <property type="match status" value="1"/>
</dbReference>
<dbReference type="EC" id="3.4.11.1" evidence="8"/>
<feature type="binding site" evidence="8">
    <location>
        <position position="290"/>
    </location>
    <ligand>
        <name>Mn(2+)</name>
        <dbReference type="ChEBI" id="CHEBI:29035"/>
        <label>2</label>
    </ligand>
</feature>
<feature type="binding site" evidence="8">
    <location>
        <position position="272"/>
    </location>
    <ligand>
        <name>Mn(2+)</name>
        <dbReference type="ChEBI" id="CHEBI:29035"/>
        <label>2</label>
    </ligand>
</feature>
<name>A0A1C3RK02_9PROT</name>
<dbReference type="InterPro" id="IPR023042">
    <property type="entry name" value="Peptidase_M17_leu_NH2_pept"/>
</dbReference>
<dbReference type="GO" id="GO:0005737">
    <property type="term" value="C:cytoplasm"/>
    <property type="evidence" value="ECO:0007669"/>
    <property type="project" value="UniProtKB-SubCell"/>
</dbReference>
<accession>A0A1C3RK02</accession>
<evidence type="ECO:0000256" key="4">
    <source>
        <dbReference type="ARBA" id="ARBA00022438"/>
    </source>
</evidence>
<gene>
    <name evidence="8 10" type="primary">pepA</name>
    <name evidence="10" type="ORF">MTBPR1_60127</name>
</gene>
<sequence>MKISFTKPGLPETGVLVVTGFDGGEFSDSAKAIDKVVDGTLSRAAKVAKFKGKTGEMVSLLAPAGTKLERVLLVGAGKEKKLDLLTAEKLGGTIYMALAGKQPRTVTIAYDAVEESNGRVWEEAAHVAFGALLRSFRFDKYRTKEEADKKPSIRALKIMTPSGGRARKAFDVLSKVVDGVFLTRNLVSEPANILYPESFADTCRELSELGVEVNVLGEAEMHKLNMGALLGVGQGSVRESKLVTMRWNGVQGRGRKAQATQIAFVGKGVTFDTGGISIKPSGGMEDMKWDMGGAGTVTGLMKALAGRKAEVNVVGVIGLVENMPDGNAQRPGDVVTSMSGQTIEVINTDAEGRLVLADALTYTQEEFEPKTMINLATLTGAMLVSLGNERAGVFANDEELAEQLKKAGDDTGEKVWPFPMDSAYDDLLKSKIADMKNTGGRFAGSISAAKFLQRFVKDTKWAHIDIAGMAWSNKERPTVPQGGTGYGVRLLDRLVAKYYEA</sequence>
<evidence type="ECO:0000313" key="11">
    <source>
        <dbReference type="Proteomes" id="UP000231658"/>
    </source>
</evidence>
<dbReference type="SUPFAM" id="SSF53187">
    <property type="entry name" value="Zn-dependent exopeptidases"/>
    <property type="match status" value="1"/>
</dbReference>
<feature type="active site" evidence="8">
    <location>
        <position position="279"/>
    </location>
</feature>
<evidence type="ECO:0000256" key="8">
    <source>
        <dbReference type="HAMAP-Rule" id="MF_00181"/>
    </source>
</evidence>
<dbReference type="STRING" id="1867952.MTBPR1_60127"/>
<organism evidence="10 11">
    <name type="scientific">Candidatus Terasakiella magnetica</name>
    <dbReference type="NCBI Taxonomy" id="1867952"/>
    <lineage>
        <taxon>Bacteria</taxon>
        <taxon>Pseudomonadati</taxon>
        <taxon>Pseudomonadota</taxon>
        <taxon>Alphaproteobacteria</taxon>
        <taxon>Rhodospirillales</taxon>
        <taxon>Terasakiellaceae</taxon>
        <taxon>Terasakiella</taxon>
    </lineage>
</organism>
<dbReference type="RefSeq" id="WP_069189630.1">
    <property type="nucleotide sequence ID" value="NZ_FLYE01000045.1"/>
</dbReference>
<evidence type="ECO:0000256" key="5">
    <source>
        <dbReference type="ARBA" id="ARBA00022670"/>
    </source>
</evidence>
<feature type="binding site" evidence="8">
    <location>
        <position position="267"/>
    </location>
    <ligand>
        <name>Mn(2+)</name>
        <dbReference type="ChEBI" id="CHEBI:29035"/>
        <label>2</label>
    </ligand>
</feature>
<dbReference type="NCBIfam" id="NF002073">
    <property type="entry name" value="PRK00913.1-2"/>
    <property type="match status" value="1"/>
</dbReference>
<feature type="active site" evidence="8">
    <location>
        <position position="353"/>
    </location>
</feature>
<feature type="binding site" evidence="8">
    <location>
        <position position="351"/>
    </location>
    <ligand>
        <name>Mn(2+)</name>
        <dbReference type="ChEBI" id="CHEBI:29035"/>
        <label>1</label>
    </ligand>
</feature>
<dbReference type="InterPro" id="IPR008283">
    <property type="entry name" value="Peptidase_M17_N"/>
</dbReference>
<dbReference type="Proteomes" id="UP000231658">
    <property type="component" value="Unassembled WGS sequence"/>
</dbReference>
<dbReference type="Pfam" id="PF02789">
    <property type="entry name" value="Peptidase_M17_N"/>
    <property type="match status" value="1"/>
</dbReference>
<dbReference type="InterPro" id="IPR000819">
    <property type="entry name" value="Peptidase_M17_C"/>
</dbReference>
<feature type="binding site" evidence="8">
    <location>
        <position position="272"/>
    </location>
    <ligand>
        <name>Mn(2+)</name>
        <dbReference type="ChEBI" id="CHEBI:29035"/>
        <label>1</label>
    </ligand>
</feature>
<dbReference type="PANTHER" id="PTHR11963:SF23">
    <property type="entry name" value="CYTOSOL AMINOPEPTIDASE"/>
    <property type="match status" value="1"/>
</dbReference>
<keyword evidence="7 8" id="KW-0464">Manganese</keyword>
<dbReference type="GO" id="GO:0070006">
    <property type="term" value="F:metalloaminopeptidase activity"/>
    <property type="evidence" value="ECO:0007669"/>
    <property type="project" value="InterPro"/>
</dbReference>
<dbReference type="Gene3D" id="3.40.630.10">
    <property type="entry name" value="Zn peptidases"/>
    <property type="match status" value="1"/>
</dbReference>
<dbReference type="NCBIfam" id="NF002077">
    <property type="entry name" value="PRK00913.2-4"/>
    <property type="match status" value="1"/>
</dbReference>
<evidence type="ECO:0000256" key="1">
    <source>
        <dbReference type="ARBA" id="ARBA00000135"/>
    </source>
</evidence>
<keyword evidence="8" id="KW-0479">Metal-binding</keyword>
<dbReference type="InterPro" id="IPR043472">
    <property type="entry name" value="Macro_dom-like"/>
</dbReference>
<proteinExistence type="inferred from homology"/>